<keyword evidence="3" id="KW-0812">Transmembrane</keyword>
<evidence type="ECO:0000256" key="2">
    <source>
        <dbReference type="SAM" id="MobiDB-lite"/>
    </source>
</evidence>
<keyword evidence="3" id="KW-0472">Membrane</keyword>
<keyword evidence="5" id="KW-1185">Reference proteome</keyword>
<accession>A0A811N9H5</accession>
<dbReference type="AlphaFoldDB" id="A0A811N9H5"/>
<dbReference type="PANTHER" id="PTHR36383:SF1">
    <property type="entry name" value="PROTEIN, PUTATIVE-RELATED"/>
    <property type="match status" value="1"/>
</dbReference>
<reference evidence="4" key="1">
    <citation type="submission" date="2020-10" db="EMBL/GenBank/DDBJ databases">
        <authorList>
            <person name="Han B."/>
            <person name="Lu T."/>
            <person name="Zhao Q."/>
            <person name="Huang X."/>
            <person name="Zhao Y."/>
        </authorList>
    </citation>
    <scope>NUCLEOTIDE SEQUENCE</scope>
</reference>
<name>A0A811N9H5_9POAL</name>
<protein>
    <submittedName>
        <fullName evidence="4">Uncharacterized protein</fullName>
    </submittedName>
</protein>
<comment type="caution">
    <text evidence="4">The sequence shown here is derived from an EMBL/GenBank/DDBJ whole genome shotgun (WGS) entry which is preliminary data.</text>
</comment>
<sequence>MQRAALLRPLVGSPFVPAGPLAQVAVRRRCRFHGGARVRSSTGEGGSESGGGSGGGEGAGAAASWLSSAVGEKVDELLRREENRALLEGVEDAERRVERARAALADIERQEAAARLAREEVRRLEKRRDEIAESQRELLQAREMIDEAQRSLSSSLEEESFVDMSSGDVDEDSERIESVKAAAVSSIVGVLASLPISFYEAEDLLQLFLQSSIIFISCALFGVTFRYAVRRDLDNIQLKTGAPAAFAFVRGLALLESGRTLEMSTDTLISVTLDGAVSVIENIFIFLPAAVALDYCFKMRFLSPFPRRKQ</sequence>
<dbReference type="Proteomes" id="UP000604825">
    <property type="component" value="Unassembled WGS sequence"/>
</dbReference>
<feature type="compositionally biased region" description="Gly residues" evidence="2">
    <location>
        <begin position="43"/>
        <end position="59"/>
    </location>
</feature>
<dbReference type="EMBL" id="CAJGYO010000003">
    <property type="protein sequence ID" value="CAD6218447.1"/>
    <property type="molecule type" value="Genomic_DNA"/>
</dbReference>
<evidence type="ECO:0000313" key="5">
    <source>
        <dbReference type="Proteomes" id="UP000604825"/>
    </source>
</evidence>
<evidence type="ECO:0000256" key="1">
    <source>
        <dbReference type="SAM" id="Coils"/>
    </source>
</evidence>
<dbReference type="PANTHER" id="PTHR36383">
    <property type="entry name" value="OS09G0529350 PROTEIN"/>
    <property type="match status" value="1"/>
</dbReference>
<proteinExistence type="predicted"/>
<keyword evidence="3" id="KW-1133">Transmembrane helix</keyword>
<gene>
    <name evidence="4" type="ORF">NCGR_LOCUS12321</name>
</gene>
<evidence type="ECO:0000313" key="4">
    <source>
        <dbReference type="EMBL" id="CAD6218447.1"/>
    </source>
</evidence>
<organism evidence="4 5">
    <name type="scientific">Miscanthus lutarioriparius</name>
    <dbReference type="NCBI Taxonomy" id="422564"/>
    <lineage>
        <taxon>Eukaryota</taxon>
        <taxon>Viridiplantae</taxon>
        <taxon>Streptophyta</taxon>
        <taxon>Embryophyta</taxon>
        <taxon>Tracheophyta</taxon>
        <taxon>Spermatophyta</taxon>
        <taxon>Magnoliopsida</taxon>
        <taxon>Liliopsida</taxon>
        <taxon>Poales</taxon>
        <taxon>Poaceae</taxon>
        <taxon>PACMAD clade</taxon>
        <taxon>Panicoideae</taxon>
        <taxon>Andropogonodae</taxon>
        <taxon>Andropogoneae</taxon>
        <taxon>Saccharinae</taxon>
        <taxon>Miscanthus</taxon>
    </lineage>
</organism>
<dbReference type="OrthoDB" id="198474at2759"/>
<evidence type="ECO:0000256" key="3">
    <source>
        <dbReference type="SAM" id="Phobius"/>
    </source>
</evidence>
<feature type="transmembrane region" description="Helical" evidence="3">
    <location>
        <begin position="207"/>
        <end position="229"/>
    </location>
</feature>
<feature type="coiled-coil region" evidence="1">
    <location>
        <begin position="83"/>
        <end position="158"/>
    </location>
</feature>
<feature type="region of interest" description="Disordered" evidence="2">
    <location>
        <begin position="36"/>
        <end position="64"/>
    </location>
</feature>
<keyword evidence="1" id="KW-0175">Coiled coil</keyword>